<comment type="caution">
    <text evidence="1">The sequence shown here is derived from an EMBL/GenBank/DDBJ whole genome shotgun (WGS) entry which is preliminary data.</text>
</comment>
<reference evidence="1" key="1">
    <citation type="submission" date="2021-06" db="EMBL/GenBank/DDBJ databases">
        <authorList>
            <person name="Hodson N. C."/>
            <person name="Mongue J. A."/>
            <person name="Jaron S. K."/>
        </authorList>
    </citation>
    <scope>NUCLEOTIDE SEQUENCE</scope>
</reference>
<name>A0A8J2JEQ9_9HEXA</name>
<dbReference type="Proteomes" id="UP000708208">
    <property type="component" value="Unassembled WGS sequence"/>
</dbReference>
<evidence type="ECO:0000313" key="1">
    <source>
        <dbReference type="EMBL" id="CAG7718810.1"/>
    </source>
</evidence>
<organism evidence="1 2">
    <name type="scientific">Allacma fusca</name>
    <dbReference type="NCBI Taxonomy" id="39272"/>
    <lineage>
        <taxon>Eukaryota</taxon>
        <taxon>Metazoa</taxon>
        <taxon>Ecdysozoa</taxon>
        <taxon>Arthropoda</taxon>
        <taxon>Hexapoda</taxon>
        <taxon>Collembola</taxon>
        <taxon>Symphypleona</taxon>
        <taxon>Sminthuridae</taxon>
        <taxon>Allacma</taxon>
    </lineage>
</organism>
<proteinExistence type="predicted"/>
<keyword evidence="2" id="KW-1185">Reference proteome</keyword>
<feature type="non-terminal residue" evidence="1">
    <location>
        <position position="1"/>
    </location>
</feature>
<protein>
    <submittedName>
        <fullName evidence="1">Uncharacterized protein</fullName>
    </submittedName>
</protein>
<sequence>MSRLNKTQFQQEVRTELTKVLQIYPPDTQHTRDLYNEYRSWGGVDIASTTSVTLWYHYNNVGYEDELQLSVMRSACCIMVARMKPNRFSDID</sequence>
<accession>A0A8J2JEQ9</accession>
<dbReference type="AlphaFoldDB" id="A0A8J2JEQ9"/>
<evidence type="ECO:0000313" key="2">
    <source>
        <dbReference type="Proteomes" id="UP000708208"/>
    </source>
</evidence>
<dbReference type="EMBL" id="CAJVCH010056122">
    <property type="protein sequence ID" value="CAG7718810.1"/>
    <property type="molecule type" value="Genomic_DNA"/>
</dbReference>
<gene>
    <name evidence="1" type="ORF">AFUS01_LOCUS8179</name>
</gene>